<evidence type="ECO:0000256" key="1">
    <source>
        <dbReference type="ARBA" id="ARBA00022485"/>
    </source>
</evidence>
<dbReference type="SUPFAM" id="SSF52218">
    <property type="entry name" value="Flavoproteins"/>
    <property type="match status" value="1"/>
</dbReference>
<dbReference type="NCBIfam" id="NF038196">
    <property type="entry name" value="ferrodoxin_EFR1"/>
    <property type="match status" value="1"/>
</dbReference>
<gene>
    <name evidence="7" type="ORF">DSAG12_02732</name>
</gene>
<sequence length="284" mass="32524">MMNKDMRLLILYFSGTGNTDYIARYLKKKLKFNSPIIDISLLSIENCSPDEIMEYDIICFGFPVFELNSPVIVRNFLAKLSPIQNKGVFIFCTMGLWEGNAIRKIYKPFKKNGYKLLGSMSIIMPGTDGLAMLNKNSKYVKKALEKDYKNLLKVDKFTSRIIEIAEKLSSGEKLEEISIKPPFKIASTIIGPPFHLIYLIMVKFMKKKFKASEDCTLCELCVKNCPVQNISIIDRKIVFGDQCIMCLRCIHQCPAEAVQIGKKTIGKFRWHGPLGDFRPKKYEK</sequence>
<dbReference type="Gene3D" id="3.40.50.360">
    <property type="match status" value="1"/>
</dbReference>
<dbReference type="PROSITE" id="PS50902">
    <property type="entry name" value="FLAVODOXIN_LIKE"/>
    <property type="match status" value="1"/>
</dbReference>
<reference evidence="7 8" key="1">
    <citation type="journal article" date="2020" name="Nature">
        <title>Isolation of an archaeon at the prokaryote-eukaryote interface.</title>
        <authorList>
            <person name="Imachi H."/>
            <person name="Nobu M.K."/>
            <person name="Nakahara N."/>
            <person name="Morono Y."/>
            <person name="Ogawara M."/>
            <person name="Takaki Y."/>
            <person name="Takano Y."/>
            <person name="Uematsu K."/>
            <person name="Ikuta T."/>
            <person name="Ito M."/>
            <person name="Matsui Y."/>
            <person name="Miyazaki M."/>
            <person name="Murata K."/>
            <person name="Saito Y."/>
            <person name="Sakai S."/>
            <person name="Song C."/>
            <person name="Tasumi E."/>
            <person name="Yamanaka Y."/>
            <person name="Yamaguchi T."/>
            <person name="Kamagata Y."/>
            <person name="Tamaki H."/>
            <person name="Takai K."/>
        </authorList>
    </citation>
    <scope>NUCLEOTIDE SEQUENCE [LARGE SCALE GENOMIC DNA]</scope>
    <source>
        <strain evidence="7 8">MK-D1</strain>
    </source>
</reference>
<dbReference type="GO" id="GO:0009055">
    <property type="term" value="F:electron transfer activity"/>
    <property type="evidence" value="ECO:0007669"/>
    <property type="project" value="InterPro"/>
</dbReference>
<dbReference type="InterPro" id="IPR050157">
    <property type="entry name" value="PSI_iron-sulfur_center"/>
</dbReference>
<feature type="domain" description="4Fe-4S ferredoxin-type" evidence="6">
    <location>
        <begin position="205"/>
        <end position="232"/>
    </location>
</feature>
<evidence type="ECO:0000256" key="2">
    <source>
        <dbReference type="ARBA" id="ARBA00022723"/>
    </source>
</evidence>
<keyword evidence="4" id="KW-0411">Iron-sulfur</keyword>
<dbReference type="GeneID" id="41330712"/>
<evidence type="ECO:0000313" key="7">
    <source>
        <dbReference type="EMBL" id="QEE16902.1"/>
    </source>
</evidence>
<evidence type="ECO:0000259" key="6">
    <source>
        <dbReference type="PROSITE" id="PS51379"/>
    </source>
</evidence>
<dbReference type="GO" id="GO:0010181">
    <property type="term" value="F:FMN binding"/>
    <property type="evidence" value="ECO:0007669"/>
    <property type="project" value="InterPro"/>
</dbReference>
<evidence type="ECO:0000256" key="4">
    <source>
        <dbReference type="ARBA" id="ARBA00023014"/>
    </source>
</evidence>
<dbReference type="GO" id="GO:0046872">
    <property type="term" value="F:metal ion binding"/>
    <property type="evidence" value="ECO:0007669"/>
    <property type="project" value="UniProtKB-KW"/>
</dbReference>
<protein>
    <submittedName>
        <fullName evidence="7">EFR1 family ferrodoxin</fullName>
    </submittedName>
</protein>
<dbReference type="InterPro" id="IPR017900">
    <property type="entry name" value="4Fe4S_Fe_S_CS"/>
</dbReference>
<dbReference type="PROSITE" id="PS51379">
    <property type="entry name" value="4FE4S_FER_2"/>
    <property type="match status" value="2"/>
</dbReference>
<dbReference type="SUPFAM" id="SSF54862">
    <property type="entry name" value="4Fe-4S ferredoxins"/>
    <property type="match status" value="1"/>
</dbReference>
<dbReference type="InterPro" id="IPR047964">
    <property type="entry name" value="EFR1-like"/>
</dbReference>
<reference evidence="7 8" key="2">
    <citation type="journal article" date="2024" name="Int. J. Syst. Evol. Microbiol.">
        <title>Promethearchaeum syntrophicum gen. nov., sp. nov., an anaerobic, obligately syntrophic archaeon, the first isolate of the lineage 'Asgard' archaea, and proposal of the new archaeal phylum Promethearchaeota phyl. nov. and kingdom Promethearchaeati regn. nov.</title>
        <authorList>
            <person name="Imachi H."/>
            <person name="Nobu M.K."/>
            <person name="Kato S."/>
            <person name="Takaki Y."/>
            <person name="Miyazaki M."/>
            <person name="Miyata M."/>
            <person name="Ogawara M."/>
            <person name="Saito Y."/>
            <person name="Sakai S."/>
            <person name="Tahara Y.O."/>
            <person name="Takano Y."/>
            <person name="Tasumi E."/>
            <person name="Uematsu K."/>
            <person name="Yoshimura T."/>
            <person name="Itoh T."/>
            <person name="Ohkuma M."/>
            <person name="Takai K."/>
        </authorList>
    </citation>
    <scope>NUCLEOTIDE SEQUENCE [LARGE SCALE GENOMIC DNA]</scope>
    <source>
        <strain evidence="7 8">MK-D1</strain>
    </source>
</reference>
<dbReference type="Pfam" id="PF13237">
    <property type="entry name" value="Fer4_10"/>
    <property type="match status" value="1"/>
</dbReference>
<dbReference type="PROSITE" id="PS00198">
    <property type="entry name" value="4FE4S_FER_1"/>
    <property type="match status" value="2"/>
</dbReference>
<evidence type="ECO:0000256" key="3">
    <source>
        <dbReference type="ARBA" id="ARBA00023004"/>
    </source>
</evidence>
<dbReference type="GO" id="GO:0051539">
    <property type="term" value="F:4 iron, 4 sulfur cluster binding"/>
    <property type="evidence" value="ECO:0007669"/>
    <property type="project" value="UniProtKB-KW"/>
</dbReference>
<dbReference type="PANTHER" id="PTHR24960:SF79">
    <property type="entry name" value="PHOTOSYSTEM I IRON-SULFUR CENTER"/>
    <property type="match status" value="1"/>
</dbReference>
<dbReference type="Gene3D" id="3.30.70.20">
    <property type="match status" value="1"/>
</dbReference>
<dbReference type="EMBL" id="CP042905">
    <property type="protein sequence ID" value="QEE16902.1"/>
    <property type="molecule type" value="Genomic_DNA"/>
</dbReference>
<keyword evidence="8" id="KW-1185">Reference proteome</keyword>
<dbReference type="Proteomes" id="UP000321408">
    <property type="component" value="Chromosome"/>
</dbReference>
<dbReference type="AlphaFoldDB" id="A0A5B9DCR0"/>
<keyword evidence="2" id="KW-0479">Metal-binding</keyword>
<proteinExistence type="predicted"/>
<dbReference type="PANTHER" id="PTHR24960">
    <property type="entry name" value="PHOTOSYSTEM I IRON-SULFUR CENTER-RELATED"/>
    <property type="match status" value="1"/>
</dbReference>
<dbReference type="KEGG" id="psyt:DSAG12_02732"/>
<feature type="domain" description="4Fe-4S ferredoxin-type" evidence="6">
    <location>
        <begin position="234"/>
        <end position="263"/>
    </location>
</feature>
<evidence type="ECO:0000313" key="8">
    <source>
        <dbReference type="Proteomes" id="UP000321408"/>
    </source>
</evidence>
<accession>A0A5B9DCR0</accession>
<keyword evidence="1" id="KW-0004">4Fe-4S</keyword>
<dbReference type="InterPro" id="IPR001226">
    <property type="entry name" value="Flavodoxin_CS"/>
</dbReference>
<dbReference type="InterPro" id="IPR017896">
    <property type="entry name" value="4Fe4S_Fe-S-bd"/>
</dbReference>
<feature type="domain" description="Flavodoxin-like" evidence="5">
    <location>
        <begin position="8"/>
        <end position="144"/>
    </location>
</feature>
<organism evidence="7 8">
    <name type="scientific">Promethearchaeum syntrophicum</name>
    <dbReference type="NCBI Taxonomy" id="2594042"/>
    <lineage>
        <taxon>Archaea</taxon>
        <taxon>Promethearchaeati</taxon>
        <taxon>Promethearchaeota</taxon>
        <taxon>Promethearchaeia</taxon>
        <taxon>Promethearchaeales</taxon>
        <taxon>Promethearchaeaceae</taxon>
        <taxon>Promethearchaeum</taxon>
    </lineage>
</organism>
<dbReference type="GO" id="GO:0016491">
    <property type="term" value="F:oxidoreductase activity"/>
    <property type="evidence" value="ECO:0007669"/>
    <property type="project" value="UniProtKB-ARBA"/>
</dbReference>
<dbReference type="InterPro" id="IPR029039">
    <property type="entry name" value="Flavoprotein-like_sf"/>
</dbReference>
<dbReference type="PROSITE" id="PS00201">
    <property type="entry name" value="FLAVODOXIN"/>
    <property type="match status" value="1"/>
</dbReference>
<keyword evidence="3" id="KW-0408">Iron</keyword>
<dbReference type="InterPro" id="IPR008254">
    <property type="entry name" value="Flavodoxin/NO_synth"/>
</dbReference>
<name>A0A5B9DCR0_9ARCH</name>
<dbReference type="OrthoDB" id="2837at2157"/>
<dbReference type="Pfam" id="PF12641">
    <property type="entry name" value="Flavodoxin_3"/>
    <property type="match status" value="1"/>
</dbReference>
<evidence type="ECO:0000259" key="5">
    <source>
        <dbReference type="PROSITE" id="PS50902"/>
    </source>
</evidence>
<dbReference type="RefSeq" id="WP_147663828.1">
    <property type="nucleotide sequence ID" value="NZ_CP042905.2"/>
</dbReference>